<keyword evidence="4" id="KW-1185">Reference proteome</keyword>
<evidence type="ECO:0000259" key="2">
    <source>
        <dbReference type="PROSITE" id="PS50994"/>
    </source>
</evidence>
<dbReference type="STRING" id="1965070.A0A443Q6C6"/>
<dbReference type="OrthoDB" id="6420627at2759"/>
<dbReference type="GO" id="GO:0015074">
    <property type="term" value="P:DNA integration"/>
    <property type="evidence" value="ECO:0007669"/>
    <property type="project" value="InterPro"/>
</dbReference>
<evidence type="ECO:0000256" key="1">
    <source>
        <dbReference type="SAM" id="MobiDB-lite"/>
    </source>
</evidence>
<feature type="region of interest" description="Disordered" evidence="1">
    <location>
        <begin position="15"/>
        <end position="38"/>
    </location>
</feature>
<proteinExistence type="predicted"/>
<dbReference type="SUPFAM" id="SSF53098">
    <property type="entry name" value="Ribonuclease H-like"/>
    <property type="match status" value="1"/>
</dbReference>
<dbReference type="PANTHER" id="PTHR46585:SF1">
    <property type="entry name" value="CHROMO DOMAIN-CONTAINING PROTEIN"/>
    <property type="match status" value="1"/>
</dbReference>
<dbReference type="Proteomes" id="UP000285301">
    <property type="component" value="Unassembled WGS sequence"/>
</dbReference>
<protein>
    <recommendedName>
        <fullName evidence="2">Integrase catalytic domain-containing protein</fullName>
    </recommendedName>
</protein>
<dbReference type="Gene3D" id="3.30.420.10">
    <property type="entry name" value="Ribonuclease H-like superfamily/Ribonuclease H"/>
    <property type="match status" value="1"/>
</dbReference>
<feature type="domain" description="Integrase catalytic" evidence="2">
    <location>
        <begin position="262"/>
        <end position="314"/>
    </location>
</feature>
<dbReference type="GO" id="GO:0003676">
    <property type="term" value="F:nucleic acid binding"/>
    <property type="evidence" value="ECO:0007669"/>
    <property type="project" value="InterPro"/>
</dbReference>
<reference evidence="3 4" key="1">
    <citation type="journal article" date="2018" name="Gigascience">
        <title>Genomes of trombidid mites reveal novel predicted allergens and laterally-transferred genes associated with secondary metabolism.</title>
        <authorList>
            <person name="Dong X."/>
            <person name="Chaisiri K."/>
            <person name="Xia D."/>
            <person name="Armstrong S.D."/>
            <person name="Fang Y."/>
            <person name="Donnelly M.J."/>
            <person name="Kadowaki T."/>
            <person name="McGarry J.W."/>
            <person name="Darby A.C."/>
            <person name="Makepeace B.L."/>
        </authorList>
    </citation>
    <scope>NUCLEOTIDE SEQUENCE [LARGE SCALE GENOMIC DNA]</scope>
    <source>
        <strain evidence="3">UoL-WK</strain>
    </source>
</reference>
<dbReference type="EMBL" id="NCKU01020923">
    <property type="protein sequence ID" value="RWR98555.1"/>
    <property type="molecule type" value="Genomic_DNA"/>
</dbReference>
<gene>
    <name evidence="3" type="ORF">B4U79_09641</name>
</gene>
<evidence type="ECO:0000313" key="3">
    <source>
        <dbReference type="EMBL" id="RWR98555.1"/>
    </source>
</evidence>
<accession>A0A443Q6C6</accession>
<feature type="compositionally biased region" description="Polar residues" evidence="1">
    <location>
        <begin position="15"/>
        <end position="24"/>
    </location>
</feature>
<organism evidence="3 4">
    <name type="scientific">Dinothrombium tinctorium</name>
    <dbReference type="NCBI Taxonomy" id="1965070"/>
    <lineage>
        <taxon>Eukaryota</taxon>
        <taxon>Metazoa</taxon>
        <taxon>Ecdysozoa</taxon>
        <taxon>Arthropoda</taxon>
        <taxon>Chelicerata</taxon>
        <taxon>Arachnida</taxon>
        <taxon>Acari</taxon>
        <taxon>Acariformes</taxon>
        <taxon>Trombidiformes</taxon>
        <taxon>Prostigmata</taxon>
        <taxon>Anystina</taxon>
        <taxon>Parasitengona</taxon>
        <taxon>Trombidioidea</taxon>
        <taxon>Trombidiidae</taxon>
        <taxon>Dinothrombium</taxon>
    </lineage>
</organism>
<feature type="compositionally biased region" description="Low complexity" evidence="1">
    <location>
        <begin position="25"/>
        <end position="38"/>
    </location>
</feature>
<name>A0A443Q6C6_9ACAR</name>
<dbReference type="AlphaFoldDB" id="A0A443Q6C6"/>
<dbReference type="InterPro" id="IPR036397">
    <property type="entry name" value="RNaseH_sf"/>
</dbReference>
<evidence type="ECO:0000313" key="4">
    <source>
        <dbReference type="Proteomes" id="UP000285301"/>
    </source>
</evidence>
<dbReference type="PANTHER" id="PTHR46585">
    <property type="entry name" value="INTEGRASE CORE DOMAIN CONTAINING PROTEIN"/>
    <property type="match status" value="1"/>
</dbReference>
<dbReference type="InterPro" id="IPR001584">
    <property type="entry name" value="Integrase_cat-core"/>
</dbReference>
<dbReference type="PROSITE" id="PS50994">
    <property type="entry name" value="INTEGRASE"/>
    <property type="match status" value="1"/>
</dbReference>
<sequence length="314" mass="36672">MDSVRKMVVVPYEQQANYQQPQDTSVQQPLSQPSSNQSIEKRKKLILTNNEKLLRMIKIVLRLASVNGYDDEGRIRSKKGIFIDKSNIITLLNHAMSIGHPLIGEQEFIELLREAKVDPSLIIHENVKTKLANNYVRDDYENIPKEPRVTSNVVDIAPVVNSRKRKFDEVDENVFKENDEENENLLEDIGWEIPRKRKHDFLNSVYYDPNHPASFASVEKLYNFAKEKFPNANKDEIKEWLSEQLTYTLHKQARKRFKRNKVLVSHMDEQWQADLADMRQVSSENKGFKYILTVIDIFSKYAWAVPIKNKQPDG</sequence>
<dbReference type="InterPro" id="IPR012337">
    <property type="entry name" value="RNaseH-like_sf"/>
</dbReference>
<comment type="caution">
    <text evidence="3">The sequence shown here is derived from an EMBL/GenBank/DDBJ whole genome shotgun (WGS) entry which is preliminary data.</text>
</comment>
<feature type="non-terminal residue" evidence="3">
    <location>
        <position position="314"/>
    </location>
</feature>